<proteinExistence type="predicted"/>
<organism evidence="1 2">
    <name type="scientific">Actinidia rufa</name>
    <dbReference type="NCBI Taxonomy" id="165716"/>
    <lineage>
        <taxon>Eukaryota</taxon>
        <taxon>Viridiplantae</taxon>
        <taxon>Streptophyta</taxon>
        <taxon>Embryophyta</taxon>
        <taxon>Tracheophyta</taxon>
        <taxon>Spermatophyta</taxon>
        <taxon>Magnoliopsida</taxon>
        <taxon>eudicotyledons</taxon>
        <taxon>Gunneridae</taxon>
        <taxon>Pentapetalae</taxon>
        <taxon>asterids</taxon>
        <taxon>Ericales</taxon>
        <taxon>Actinidiaceae</taxon>
        <taxon>Actinidia</taxon>
    </lineage>
</organism>
<dbReference type="AlphaFoldDB" id="A0A7J0GTL5"/>
<comment type="caution">
    <text evidence="1">The sequence shown here is derived from an EMBL/GenBank/DDBJ whole genome shotgun (WGS) entry which is preliminary data.</text>
</comment>
<dbReference type="EMBL" id="BJWL01000024">
    <property type="protein sequence ID" value="GFZ14187.1"/>
    <property type="molecule type" value="Genomic_DNA"/>
</dbReference>
<evidence type="ECO:0000313" key="2">
    <source>
        <dbReference type="Proteomes" id="UP000585474"/>
    </source>
</evidence>
<name>A0A7J0GTL5_9ERIC</name>
<gene>
    <name evidence="1" type="ORF">Acr_24g0003770</name>
</gene>
<reference evidence="1 2" key="1">
    <citation type="submission" date="2019-07" db="EMBL/GenBank/DDBJ databases">
        <title>De Novo Assembly of kiwifruit Actinidia rufa.</title>
        <authorList>
            <person name="Sugita-Konishi S."/>
            <person name="Sato K."/>
            <person name="Mori E."/>
            <person name="Abe Y."/>
            <person name="Kisaki G."/>
            <person name="Hamano K."/>
            <person name="Suezawa K."/>
            <person name="Otani M."/>
            <person name="Fukuda T."/>
            <person name="Manabe T."/>
            <person name="Gomi K."/>
            <person name="Tabuchi M."/>
            <person name="Akimitsu K."/>
            <person name="Kataoka I."/>
        </authorList>
    </citation>
    <scope>NUCLEOTIDE SEQUENCE [LARGE SCALE GENOMIC DNA]</scope>
    <source>
        <strain evidence="2">cv. Fuchu</strain>
    </source>
</reference>
<keyword evidence="2" id="KW-1185">Reference proteome</keyword>
<evidence type="ECO:0000313" key="1">
    <source>
        <dbReference type="EMBL" id="GFZ14187.1"/>
    </source>
</evidence>
<dbReference type="OrthoDB" id="1706288at2759"/>
<sequence length="78" mass="8567">MGAVPSTPRWSSAVRPQDTAEFLIGAFVGEKSFPLASDYWKKLLELPLNLHWPAPRVLQACEVSAIVARLMLAICVTT</sequence>
<accession>A0A7J0GTL5</accession>
<dbReference type="Proteomes" id="UP000585474">
    <property type="component" value="Unassembled WGS sequence"/>
</dbReference>
<protein>
    <submittedName>
        <fullName evidence="1">Uncharacterized protein</fullName>
    </submittedName>
</protein>